<dbReference type="GeneID" id="25790055"/>
<keyword evidence="4" id="KW-1185">Reference proteome</keyword>
<dbReference type="HOGENOM" id="CLU_2109376_0_0_1"/>
<evidence type="ECO:0000256" key="2">
    <source>
        <dbReference type="SAM" id="SignalP"/>
    </source>
</evidence>
<protein>
    <recommendedName>
        <fullName evidence="5">Secreted protein</fullName>
    </recommendedName>
</protein>
<feature type="signal peptide" evidence="2">
    <location>
        <begin position="1"/>
        <end position="20"/>
    </location>
</feature>
<proteinExistence type="predicted"/>
<evidence type="ECO:0000313" key="4">
    <source>
        <dbReference type="Proteomes" id="UP000007115"/>
    </source>
</evidence>
<reference evidence="3 4" key="1">
    <citation type="journal article" date="2011" name="Genome Biol.">
        <title>Comparative genome sequence analysis underscores mycoparasitism as the ancestral life style of Trichoderma.</title>
        <authorList>
            <person name="Kubicek C.P."/>
            <person name="Herrera-Estrella A."/>
            <person name="Seidl-Seiboth V."/>
            <person name="Martinez D.A."/>
            <person name="Druzhinina I.S."/>
            <person name="Thon M."/>
            <person name="Zeilinger S."/>
            <person name="Casas-Flores S."/>
            <person name="Horwitz B.A."/>
            <person name="Mukherjee P.K."/>
            <person name="Mukherjee M."/>
            <person name="Kredics L."/>
            <person name="Alcaraz L.D."/>
            <person name="Aerts A."/>
            <person name="Antal Z."/>
            <person name="Atanasova L."/>
            <person name="Cervantes-Badillo M.G."/>
            <person name="Challacombe J."/>
            <person name="Chertkov O."/>
            <person name="McCluskey K."/>
            <person name="Coulpier F."/>
            <person name="Deshpande N."/>
            <person name="von Doehren H."/>
            <person name="Ebbole D.J."/>
            <person name="Esquivel-Naranjo E.U."/>
            <person name="Fekete E."/>
            <person name="Flipphi M."/>
            <person name="Glaser F."/>
            <person name="Gomez-Rodriguez E.Y."/>
            <person name="Gruber S."/>
            <person name="Han C."/>
            <person name="Henrissat B."/>
            <person name="Hermosa R."/>
            <person name="Hernandez-Onate M."/>
            <person name="Karaffa L."/>
            <person name="Kosti I."/>
            <person name="Le Crom S."/>
            <person name="Lindquist E."/>
            <person name="Lucas S."/>
            <person name="Luebeck M."/>
            <person name="Luebeck P.S."/>
            <person name="Margeot A."/>
            <person name="Metz B."/>
            <person name="Misra M."/>
            <person name="Nevalainen H."/>
            <person name="Omann M."/>
            <person name="Packer N."/>
            <person name="Perrone G."/>
            <person name="Uresti-Rivera E.E."/>
            <person name="Salamov A."/>
            <person name="Schmoll M."/>
            <person name="Seiboth B."/>
            <person name="Shapiro H."/>
            <person name="Sukno S."/>
            <person name="Tamayo-Ramos J.A."/>
            <person name="Tisch D."/>
            <person name="Wiest A."/>
            <person name="Wilkinson H.H."/>
            <person name="Zhang M."/>
            <person name="Coutinho P.M."/>
            <person name="Kenerley C.M."/>
            <person name="Monte E."/>
            <person name="Baker S.E."/>
            <person name="Grigoriev I.V."/>
        </authorList>
    </citation>
    <scope>NUCLEOTIDE SEQUENCE [LARGE SCALE GENOMIC DNA]</scope>
    <source>
        <strain evidence="4">Gv29-8 / FGSC 10586</strain>
    </source>
</reference>
<sequence length="115" mass="12544">MNPMALSFSLALLPFCCVQMGCIFGYRYTCLAPTRPTVSRLLRTCTPEALVSLPTRMLPLVAESGASLWANGKFHVSSPRKCTPASAREADEPFGARHHPPKPTWEVPSPVEPCS</sequence>
<gene>
    <name evidence="3" type="ORF">TRIVIDRAFT_199191</name>
</gene>
<evidence type="ECO:0000256" key="1">
    <source>
        <dbReference type="SAM" id="MobiDB-lite"/>
    </source>
</evidence>
<name>G9MMM1_HYPVG</name>
<feature type="region of interest" description="Disordered" evidence="1">
    <location>
        <begin position="79"/>
        <end position="115"/>
    </location>
</feature>
<dbReference type="Proteomes" id="UP000007115">
    <property type="component" value="Unassembled WGS sequence"/>
</dbReference>
<keyword evidence="2" id="KW-0732">Signal</keyword>
<evidence type="ECO:0000313" key="3">
    <source>
        <dbReference type="EMBL" id="EHK24589.1"/>
    </source>
</evidence>
<evidence type="ECO:0008006" key="5">
    <source>
        <dbReference type="Google" id="ProtNLM"/>
    </source>
</evidence>
<dbReference type="AlphaFoldDB" id="G9MMM1"/>
<accession>G9MMM1</accession>
<dbReference type="VEuPathDB" id="FungiDB:TRIVIDRAFT_199191"/>
<dbReference type="EMBL" id="ABDF02000004">
    <property type="protein sequence ID" value="EHK24589.1"/>
    <property type="molecule type" value="Genomic_DNA"/>
</dbReference>
<feature type="chain" id="PRO_5003523633" description="Secreted protein" evidence="2">
    <location>
        <begin position="21"/>
        <end position="115"/>
    </location>
</feature>
<comment type="caution">
    <text evidence="3">The sequence shown here is derived from an EMBL/GenBank/DDBJ whole genome shotgun (WGS) entry which is preliminary data.</text>
</comment>
<organism evidence="3 4">
    <name type="scientific">Hypocrea virens (strain Gv29-8 / FGSC 10586)</name>
    <name type="common">Gliocladium virens</name>
    <name type="synonym">Trichoderma virens</name>
    <dbReference type="NCBI Taxonomy" id="413071"/>
    <lineage>
        <taxon>Eukaryota</taxon>
        <taxon>Fungi</taxon>
        <taxon>Dikarya</taxon>
        <taxon>Ascomycota</taxon>
        <taxon>Pezizomycotina</taxon>
        <taxon>Sordariomycetes</taxon>
        <taxon>Hypocreomycetidae</taxon>
        <taxon>Hypocreales</taxon>
        <taxon>Hypocreaceae</taxon>
        <taxon>Trichoderma</taxon>
    </lineage>
</organism>
<dbReference type="InParanoid" id="G9MMM1"/>
<dbReference type="RefSeq" id="XP_013958792.1">
    <property type="nucleotide sequence ID" value="XM_014103317.1"/>
</dbReference>